<dbReference type="InterPro" id="IPR050833">
    <property type="entry name" value="Poly_Biosynth_Transport"/>
</dbReference>
<evidence type="ECO:0000256" key="6">
    <source>
        <dbReference type="SAM" id="Phobius"/>
    </source>
</evidence>
<reference evidence="7" key="2">
    <citation type="journal article" date="2021" name="PeerJ">
        <title>Extensive microbial diversity within the chicken gut microbiome revealed by metagenomics and culture.</title>
        <authorList>
            <person name="Gilroy R."/>
            <person name="Ravi A."/>
            <person name="Getino M."/>
            <person name="Pursley I."/>
            <person name="Horton D.L."/>
            <person name="Alikhan N.F."/>
            <person name="Baker D."/>
            <person name="Gharbi K."/>
            <person name="Hall N."/>
            <person name="Watson M."/>
            <person name="Adriaenssens E.M."/>
            <person name="Foster-Nyarko E."/>
            <person name="Jarju S."/>
            <person name="Secka A."/>
            <person name="Antonio M."/>
            <person name="Oren A."/>
            <person name="Chaudhuri R.R."/>
            <person name="La Ragione R."/>
            <person name="Hildebrand F."/>
            <person name="Pallen M.J."/>
        </authorList>
    </citation>
    <scope>NUCLEOTIDE SEQUENCE</scope>
    <source>
        <strain evidence="7">CHK193-30670</strain>
    </source>
</reference>
<proteinExistence type="predicted"/>
<evidence type="ECO:0000313" key="8">
    <source>
        <dbReference type="Proteomes" id="UP000824074"/>
    </source>
</evidence>
<feature type="transmembrane region" description="Helical" evidence="6">
    <location>
        <begin position="176"/>
        <end position="195"/>
    </location>
</feature>
<keyword evidence="2" id="KW-1003">Cell membrane</keyword>
<feature type="transmembrane region" description="Helical" evidence="6">
    <location>
        <begin position="335"/>
        <end position="356"/>
    </location>
</feature>
<dbReference type="GO" id="GO:0005886">
    <property type="term" value="C:plasma membrane"/>
    <property type="evidence" value="ECO:0007669"/>
    <property type="project" value="UniProtKB-SubCell"/>
</dbReference>
<feature type="transmembrane region" description="Helical" evidence="6">
    <location>
        <begin position="311"/>
        <end position="329"/>
    </location>
</feature>
<dbReference type="Proteomes" id="UP000824074">
    <property type="component" value="Unassembled WGS sequence"/>
</dbReference>
<dbReference type="EMBL" id="DVMT01000032">
    <property type="protein sequence ID" value="HIU40305.1"/>
    <property type="molecule type" value="Genomic_DNA"/>
</dbReference>
<feature type="transmembrane region" description="Helical" evidence="6">
    <location>
        <begin position="376"/>
        <end position="395"/>
    </location>
</feature>
<evidence type="ECO:0000256" key="3">
    <source>
        <dbReference type="ARBA" id="ARBA00022692"/>
    </source>
</evidence>
<feature type="transmembrane region" description="Helical" evidence="6">
    <location>
        <begin position="228"/>
        <end position="249"/>
    </location>
</feature>
<accession>A0A9D1INS3</accession>
<comment type="subcellular location">
    <subcellularLocation>
        <location evidence="1">Cell membrane</location>
        <topology evidence="1">Multi-pass membrane protein</topology>
    </subcellularLocation>
</comment>
<feature type="transmembrane region" description="Helical" evidence="6">
    <location>
        <begin position="41"/>
        <end position="62"/>
    </location>
</feature>
<dbReference type="PANTHER" id="PTHR30250">
    <property type="entry name" value="PST FAMILY PREDICTED COLANIC ACID TRANSPORTER"/>
    <property type="match status" value="1"/>
</dbReference>
<dbReference type="AlphaFoldDB" id="A0A9D1INS3"/>
<dbReference type="Pfam" id="PF01943">
    <property type="entry name" value="Polysacc_synt"/>
    <property type="match status" value="1"/>
</dbReference>
<dbReference type="InterPro" id="IPR002797">
    <property type="entry name" value="Polysacc_synth"/>
</dbReference>
<protein>
    <submittedName>
        <fullName evidence="7">Oligosaccharide flippase family protein</fullName>
    </submittedName>
</protein>
<feature type="transmembrane region" description="Helical" evidence="6">
    <location>
        <begin position="269"/>
        <end position="290"/>
    </location>
</feature>
<evidence type="ECO:0000256" key="4">
    <source>
        <dbReference type="ARBA" id="ARBA00022989"/>
    </source>
</evidence>
<evidence type="ECO:0000256" key="1">
    <source>
        <dbReference type="ARBA" id="ARBA00004651"/>
    </source>
</evidence>
<gene>
    <name evidence="7" type="ORF">IAB68_03305</name>
</gene>
<dbReference type="PANTHER" id="PTHR30250:SF24">
    <property type="entry name" value="STAGE V SPORULATION PROTEIN B"/>
    <property type="match status" value="1"/>
</dbReference>
<comment type="caution">
    <text evidence="7">The sequence shown here is derived from an EMBL/GenBank/DDBJ whole genome shotgun (WGS) entry which is preliminary data.</text>
</comment>
<feature type="transmembrane region" description="Helical" evidence="6">
    <location>
        <begin position="83"/>
        <end position="106"/>
    </location>
</feature>
<evidence type="ECO:0000256" key="5">
    <source>
        <dbReference type="ARBA" id="ARBA00023136"/>
    </source>
</evidence>
<keyword evidence="5 6" id="KW-0472">Membrane</keyword>
<keyword evidence="4 6" id="KW-1133">Transmembrane helix</keyword>
<sequence>KNNLLIKNIIILLVSGAIAKALGMIGKIIYTRIAGVNVVSLYTLITPTLMLIITITQFSFPISISKISAEEKYENNDILKNAITMGFIIDTFLIILVLISASFIANMLHNKALTPAILSVSIIIPFITISSIQRGFLHGKEDMAPASITNITEEIVKVILIILFLPFAIAKSNITAVIFIILFNVITELTSIIIMQKTINKKYINNNYKPKINIKLLKEILNISGPTTLVRLISSVGFFLEPIILTSTLLQTGFSSNYITLEYGVINSYIIPLLSIPSFFSASIASALLPNITKLYVNKKYNEFNKKLLKLLFLSLIVGAICLSVILLFPKQLLILIYNVNFGVNYIYLIGPFFLILYMQPTLSVALQAMGKTNKLFLTSTISMILKYSVLYIFGKLGFGMKSLIFSIITGIIVTTFLVIIIVMKEIKNKSK</sequence>
<feature type="non-terminal residue" evidence="7">
    <location>
        <position position="1"/>
    </location>
</feature>
<feature type="transmembrane region" description="Helical" evidence="6">
    <location>
        <begin position="9"/>
        <end position="29"/>
    </location>
</feature>
<organism evidence="7 8">
    <name type="scientific">Candidatus Aphodocola excrementigallinarum</name>
    <dbReference type="NCBI Taxonomy" id="2840670"/>
    <lineage>
        <taxon>Bacteria</taxon>
        <taxon>Bacillati</taxon>
        <taxon>Bacillota</taxon>
        <taxon>Bacilli</taxon>
        <taxon>Candidatus Aphodocola</taxon>
    </lineage>
</organism>
<keyword evidence="3 6" id="KW-0812">Transmembrane</keyword>
<evidence type="ECO:0000256" key="2">
    <source>
        <dbReference type="ARBA" id="ARBA00022475"/>
    </source>
</evidence>
<reference evidence="7" key="1">
    <citation type="submission" date="2020-10" db="EMBL/GenBank/DDBJ databases">
        <authorList>
            <person name="Gilroy R."/>
        </authorList>
    </citation>
    <scope>NUCLEOTIDE SEQUENCE</scope>
    <source>
        <strain evidence="7">CHK193-30670</strain>
    </source>
</reference>
<feature type="transmembrane region" description="Helical" evidence="6">
    <location>
        <begin position="401"/>
        <end position="424"/>
    </location>
</feature>
<feature type="transmembrane region" description="Helical" evidence="6">
    <location>
        <begin position="112"/>
        <end position="133"/>
    </location>
</feature>
<name>A0A9D1INS3_9FIRM</name>
<evidence type="ECO:0000313" key="7">
    <source>
        <dbReference type="EMBL" id="HIU40305.1"/>
    </source>
</evidence>